<keyword evidence="3" id="KW-1185">Reference proteome</keyword>
<evidence type="ECO:0000313" key="2">
    <source>
        <dbReference type="EMBL" id="GJT19859.1"/>
    </source>
</evidence>
<evidence type="ECO:0000256" key="1">
    <source>
        <dbReference type="SAM" id="Phobius"/>
    </source>
</evidence>
<keyword evidence="1" id="KW-1133">Transmembrane helix</keyword>
<name>A0ABQ5C3N0_9ASTR</name>
<sequence length="209" mass="23853">MRFLVLMAANVVVTICTFLALMVPFLLTGPSILILFQNDGKKLNAHHTSIRKRIPDDNLSISALTSRQAVKEKAAALVESDWDVYSEHVVKHIHRIPREGVEALAKKFDEKLNEKDDHEIDEYYDELEGRLLMAMHVIRWTKNESFSKICSGHDINEATLRYLVDLFIAFRKSVLEKASITVFYYYLISFTTAEAVRKSPADGAKPKPK</sequence>
<protein>
    <submittedName>
        <fullName evidence="2">Uncharacterized protein</fullName>
    </submittedName>
</protein>
<comment type="caution">
    <text evidence="2">The sequence shown here is derived from an EMBL/GenBank/DDBJ whole genome shotgun (WGS) entry which is preliminary data.</text>
</comment>
<dbReference type="Proteomes" id="UP001151760">
    <property type="component" value="Unassembled WGS sequence"/>
</dbReference>
<reference evidence="2" key="1">
    <citation type="journal article" date="2022" name="Int. J. Mol. Sci.">
        <title>Draft Genome of Tanacetum Coccineum: Genomic Comparison of Closely Related Tanacetum-Family Plants.</title>
        <authorList>
            <person name="Yamashiro T."/>
            <person name="Shiraishi A."/>
            <person name="Nakayama K."/>
            <person name="Satake H."/>
        </authorList>
    </citation>
    <scope>NUCLEOTIDE SEQUENCE</scope>
</reference>
<feature type="transmembrane region" description="Helical" evidence="1">
    <location>
        <begin position="12"/>
        <end position="36"/>
    </location>
</feature>
<proteinExistence type="predicted"/>
<organism evidence="2 3">
    <name type="scientific">Tanacetum coccineum</name>
    <dbReference type="NCBI Taxonomy" id="301880"/>
    <lineage>
        <taxon>Eukaryota</taxon>
        <taxon>Viridiplantae</taxon>
        <taxon>Streptophyta</taxon>
        <taxon>Embryophyta</taxon>
        <taxon>Tracheophyta</taxon>
        <taxon>Spermatophyta</taxon>
        <taxon>Magnoliopsida</taxon>
        <taxon>eudicotyledons</taxon>
        <taxon>Gunneridae</taxon>
        <taxon>Pentapetalae</taxon>
        <taxon>asterids</taxon>
        <taxon>campanulids</taxon>
        <taxon>Asterales</taxon>
        <taxon>Asteraceae</taxon>
        <taxon>Asteroideae</taxon>
        <taxon>Anthemideae</taxon>
        <taxon>Anthemidinae</taxon>
        <taxon>Tanacetum</taxon>
    </lineage>
</organism>
<dbReference type="EMBL" id="BQNB010013752">
    <property type="protein sequence ID" value="GJT19859.1"/>
    <property type="molecule type" value="Genomic_DNA"/>
</dbReference>
<keyword evidence="1" id="KW-0472">Membrane</keyword>
<accession>A0ABQ5C3N0</accession>
<keyword evidence="1" id="KW-0812">Transmembrane</keyword>
<gene>
    <name evidence="2" type="ORF">Tco_0878565</name>
</gene>
<evidence type="ECO:0000313" key="3">
    <source>
        <dbReference type="Proteomes" id="UP001151760"/>
    </source>
</evidence>
<reference evidence="2" key="2">
    <citation type="submission" date="2022-01" db="EMBL/GenBank/DDBJ databases">
        <authorList>
            <person name="Yamashiro T."/>
            <person name="Shiraishi A."/>
            <person name="Satake H."/>
            <person name="Nakayama K."/>
        </authorList>
    </citation>
    <scope>NUCLEOTIDE SEQUENCE</scope>
</reference>